<evidence type="ECO:0000313" key="3">
    <source>
        <dbReference type="Proteomes" id="UP000017559"/>
    </source>
</evidence>
<gene>
    <name evidence="2" type="ORF">Moror_5089</name>
</gene>
<dbReference type="Proteomes" id="UP000017559">
    <property type="component" value="Unassembled WGS sequence"/>
</dbReference>
<name>V2WLZ2_MONRO</name>
<evidence type="ECO:0000313" key="2">
    <source>
        <dbReference type="EMBL" id="ESK81566.1"/>
    </source>
</evidence>
<dbReference type="EMBL" id="AWSO01002379">
    <property type="protein sequence ID" value="ESK81566.1"/>
    <property type="molecule type" value="Genomic_DNA"/>
</dbReference>
<feature type="compositionally biased region" description="Low complexity" evidence="1">
    <location>
        <begin position="1"/>
        <end position="18"/>
    </location>
</feature>
<accession>V2WLZ2</accession>
<keyword evidence="3" id="KW-1185">Reference proteome</keyword>
<feature type="compositionally biased region" description="Low complexity" evidence="1">
    <location>
        <begin position="224"/>
        <end position="233"/>
    </location>
</feature>
<reference evidence="2 3" key="1">
    <citation type="journal article" date="2014" name="BMC Genomics">
        <title>Genome and secretome analysis of the hemibiotrophic fungal pathogen, Moniliophthora roreri, which causes frosty pod rot disease of cacao: mechanisms of the biotrophic and necrotrophic phases.</title>
        <authorList>
            <person name="Meinhardt L.W."/>
            <person name="Costa G.G.L."/>
            <person name="Thomazella D.P.T."/>
            <person name="Teixeira P.J.P.L."/>
            <person name="Carazzolle M.F."/>
            <person name="Schuster S.C."/>
            <person name="Carlson J.E."/>
            <person name="Guiltinan M.J."/>
            <person name="Mieczkowski P."/>
            <person name="Farmer A."/>
            <person name="Ramaraj T."/>
            <person name="Crozier J."/>
            <person name="Davis R.E."/>
            <person name="Shao J."/>
            <person name="Melnick R.L."/>
            <person name="Pereira G.A.G."/>
            <person name="Bailey B.A."/>
        </authorList>
    </citation>
    <scope>NUCLEOTIDE SEQUENCE [LARGE SCALE GENOMIC DNA]</scope>
    <source>
        <strain evidence="2 3">MCA 2997</strain>
    </source>
</reference>
<feature type="region of interest" description="Disordered" evidence="1">
    <location>
        <begin position="421"/>
        <end position="443"/>
    </location>
</feature>
<dbReference type="AlphaFoldDB" id="V2WLZ2"/>
<protein>
    <submittedName>
        <fullName evidence="2">Uncharacterized protein</fullName>
    </submittedName>
</protein>
<proteinExistence type="predicted"/>
<comment type="caution">
    <text evidence="2">The sequence shown here is derived from an EMBL/GenBank/DDBJ whole genome shotgun (WGS) entry which is preliminary data.</text>
</comment>
<sequence>MSSNASASSSSGSYSVRSLPEPPAGHPSYTNDITYTSPFNPSPFELLFLVNTGGHDDSLRNAAVGQPHLQYAIDGLVRLRAQHASLNAIIEETNVYAANLAFNATAARPAPLVLQGPMMVPSFSTPPEPSEPQLPTRNSRLGPLSSDLCDTDPNDPAFLRATETYRARIGAAVELARDQHAFCPHHSQTEPLLPWPTSPISVVPKLEPPSDASAIKSEPPPDSPSELLYPSDSASNSDPMYAQSIGVASASPSLAPEPQSRPPPTPPATDPFNPFDVDGEPLAPSTVPFLASGQFNPAFVSIRDVARANSGVPIDSRTYTNAWGNWTPTRYSPADWSLTRYGPSSFSMGRRDRLRDTGTDQVEGDCGRCLSISLCPVSADFLRLGIFLGIVVSDEGRIDFLDRAIPGAHSLLTTISTGVTGTMTSTETENNEEPAGGEVTDPDDLVPVFVGIPDHEAQDVTLPDGRIVQVVRMGSAT</sequence>
<feature type="region of interest" description="Disordered" evidence="1">
    <location>
        <begin position="121"/>
        <end position="152"/>
    </location>
</feature>
<dbReference type="KEGG" id="mrr:Moror_5089"/>
<feature type="region of interest" description="Disordered" evidence="1">
    <location>
        <begin position="1"/>
        <end position="34"/>
    </location>
</feature>
<organism evidence="2 3">
    <name type="scientific">Moniliophthora roreri (strain MCA 2997)</name>
    <name type="common">Cocoa frosty pod rot fungus</name>
    <name type="synonym">Crinipellis roreri</name>
    <dbReference type="NCBI Taxonomy" id="1381753"/>
    <lineage>
        <taxon>Eukaryota</taxon>
        <taxon>Fungi</taxon>
        <taxon>Dikarya</taxon>
        <taxon>Basidiomycota</taxon>
        <taxon>Agaricomycotina</taxon>
        <taxon>Agaricomycetes</taxon>
        <taxon>Agaricomycetidae</taxon>
        <taxon>Agaricales</taxon>
        <taxon>Marasmiineae</taxon>
        <taxon>Marasmiaceae</taxon>
        <taxon>Moniliophthora</taxon>
    </lineage>
</organism>
<feature type="region of interest" description="Disordered" evidence="1">
    <location>
        <begin position="203"/>
        <end position="280"/>
    </location>
</feature>
<dbReference type="HOGENOM" id="CLU_014088_0_0_1"/>
<feature type="compositionally biased region" description="Pro residues" evidence="1">
    <location>
        <begin position="259"/>
        <end position="269"/>
    </location>
</feature>
<evidence type="ECO:0000256" key="1">
    <source>
        <dbReference type="SAM" id="MobiDB-lite"/>
    </source>
</evidence>